<feature type="compositionally biased region" description="Low complexity" evidence="1">
    <location>
        <begin position="27"/>
        <end position="45"/>
    </location>
</feature>
<protein>
    <submittedName>
        <fullName evidence="2">Uncharacterized protein</fullName>
    </submittedName>
</protein>
<evidence type="ECO:0000313" key="3">
    <source>
        <dbReference type="Proteomes" id="UP000580250"/>
    </source>
</evidence>
<feature type="compositionally biased region" description="Polar residues" evidence="1">
    <location>
        <begin position="9"/>
        <end position="22"/>
    </location>
</feature>
<evidence type="ECO:0000256" key="1">
    <source>
        <dbReference type="SAM" id="MobiDB-lite"/>
    </source>
</evidence>
<name>A0A6V7URM9_MELEN</name>
<gene>
    <name evidence="2" type="ORF">MENT_LOCUS16437</name>
</gene>
<organism evidence="2 3">
    <name type="scientific">Meloidogyne enterolobii</name>
    <name type="common">Root-knot nematode worm</name>
    <name type="synonym">Meloidogyne mayaguensis</name>
    <dbReference type="NCBI Taxonomy" id="390850"/>
    <lineage>
        <taxon>Eukaryota</taxon>
        <taxon>Metazoa</taxon>
        <taxon>Ecdysozoa</taxon>
        <taxon>Nematoda</taxon>
        <taxon>Chromadorea</taxon>
        <taxon>Rhabditida</taxon>
        <taxon>Tylenchina</taxon>
        <taxon>Tylenchomorpha</taxon>
        <taxon>Tylenchoidea</taxon>
        <taxon>Meloidogynidae</taxon>
        <taxon>Meloidogyninae</taxon>
        <taxon>Meloidogyne</taxon>
    </lineage>
</organism>
<feature type="compositionally biased region" description="Polar residues" evidence="1">
    <location>
        <begin position="191"/>
        <end position="201"/>
    </location>
</feature>
<comment type="caution">
    <text evidence="2">The sequence shown here is derived from an EMBL/GenBank/DDBJ whole genome shotgun (WGS) entry which is preliminary data.</text>
</comment>
<feature type="compositionally biased region" description="Gly residues" evidence="1">
    <location>
        <begin position="159"/>
        <end position="175"/>
    </location>
</feature>
<reference evidence="2 3" key="1">
    <citation type="submission" date="2020-08" db="EMBL/GenBank/DDBJ databases">
        <authorList>
            <person name="Koutsovoulos G."/>
            <person name="Danchin GJ E."/>
        </authorList>
    </citation>
    <scope>NUCLEOTIDE SEQUENCE [LARGE SCALE GENOMIC DNA]</scope>
</reference>
<proteinExistence type="predicted"/>
<accession>A0A6V7URM9</accession>
<feature type="region of interest" description="Disordered" evidence="1">
    <location>
        <begin position="1"/>
        <end position="61"/>
    </location>
</feature>
<dbReference type="EMBL" id="CAJEWN010000102">
    <property type="protein sequence ID" value="CAD2164192.1"/>
    <property type="molecule type" value="Genomic_DNA"/>
</dbReference>
<sequence>MKAMGFEKPQQSQQHSQKNTNPEIGVNIKTSLISNNSSINGNSSTKLKKEKETNNNNKPKWISSKLEEKKRLWKKELEEPLLKRIPKNLLTSLGWKNPITIISPFTNRNNNNNNNQQQQAIDKEEAIKIWNQNPAPEQFLEKTIIEQQKFIHQNKTKQKGGGGGNSGGGGKGGINNGHLVSQTQQQRKQQMATNNSRRAMN</sequence>
<dbReference type="Proteomes" id="UP000580250">
    <property type="component" value="Unassembled WGS sequence"/>
</dbReference>
<evidence type="ECO:0000313" key="2">
    <source>
        <dbReference type="EMBL" id="CAD2164192.1"/>
    </source>
</evidence>
<dbReference type="AlphaFoldDB" id="A0A6V7URM9"/>
<feature type="region of interest" description="Disordered" evidence="1">
    <location>
        <begin position="153"/>
        <end position="201"/>
    </location>
</feature>